<dbReference type="InterPro" id="IPR001387">
    <property type="entry name" value="Cro/C1-type_HTH"/>
</dbReference>
<protein>
    <submittedName>
        <fullName evidence="2">Helix-turn-helix protein</fullName>
    </submittedName>
</protein>
<dbReference type="InterPro" id="IPR010982">
    <property type="entry name" value="Lambda_DNA-bd_dom_sf"/>
</dbReference>
<accession>A0ABY3ZC84</accession>
<gene>
    <name evidence="2" type="ORF">SRIMR7_36720</name>
</gene>
<dbReference type="Pfam" id="PF19054">
    <property type="entry name" value="DUF5753"/>
    <property type="match status" value="1"/>
</dbReference>
<evidence type="ECO:0000259" key="1">
    <source>
        <dbReference type="PROSITE" id="PS50943"/>
    </source>
</evidence>
<keyword evidence="3" id="KW-1185">Reference proteome</keyword>
<dbReference type="GeneID" id="66853145"/>
<feature type="domain" description="HTH cro/C1-type" evidence="1">
    <location>
        <begin position="21"/>
        <end position="57"/>
    </location>
</feature>
<dbReference type="Pfam" id="PF13560">
    <property type="entry name" value="HTH_31"/>
    <property type="match status" value="1"/>
</dbReference>
<evidence type="ECO:0000313" key="2">
    <source>
        <dbReference type="EMBL" id="UNZ07714.1"/>
    </source>
</evidence>
<dbReference type="EMBL" id="CP094298">
    <property type="protein sequence ID" value="UNZ07714.1"/>
    <property type="molecule type" value="Genomic_DNA"/>
</dbReference>
<dbReference type="RefSeq" id="WP_003985957.1">
    <property type="nucleotide sequence ID" value="NZ_CP043497.1"/>
</dbReference>
<dbReference type="SUPFAM" id="SSF47413">
    <property type="entry name" value="lambda repressor-like DNA-binding domains"/>
    <property type="match status" value="1"/>
</dbReference>
<dbReference type="CDD" id="cd00093">
    <property type="entry name" value="HTH_XRE"/>
    <property type="match status" value="1"/>
</dbReference>
<dbReference type="PROSITE" id="PS50943">
    <property type="entry name" value="HTH_CROC1"/>
    <property type="match status" value="1"/>
</dbReference>
<sequence>MSAADNLDPYSSVLGFFATDLRRRRERARVSQRRLAQEAGISASYLNKIESAQRLPTERLAVVSDAIFRTEDHYRRLWPLVIKYAYPPWFRPFVELEEQATRIRSFQVQVVPGLLQTEAYARAVLSTSRADAELIEEHVAARLARQRILQRAEAPRLWVVLDESVLRRRQGTRAVMREQLDQLATAAENPRIVVQVIPYDEGGYAGGMAGSFAMLHLDTGPDVVMADGFRQGQLLGDAEALAEADHTYDLLLAVAAPPDRSLDMIAAASKDLSQ</sequence>
<organism evidence="2 3">
    <name type="scientific">Streptomyces rimosus subsp. rimosus</name>
    <dbReference type="NCBI Taxonomy" id="132474"/>
    <lineage>
        <taxon>Bacteria</taxon>
        <taxon>Bacillati</taxon>
        <taxon>Actinomycetota</taxon>
        <taxon>Actinomycetes</taxon>
        <taxon>Kitasatosporales</taxon>
        <taxon>Streptomycetaceae</taxon>
        <taxon>Streptomyces</taxon>
    </lineage>
</organism>
<evidence type="ECO:0000313" key="3">
    <source>
        <dbReference type="Proteomes" id="UP000829494"/>
    </source>
</evidence>
<dbReference type="Proteomes" id="UP000829494">
    <property type="component" value="Chromosome"/>
</dbReference>
<dbReference type="InterPro" id="IPR043917">
    <property type="entry name" value="DUF5753"/>
</dbReference>
<reference evidence="2 3" key="1">
    <citation type="submission" date="2022-03" db="EMBL/GenBank/DDBJ databases">
        <title>Complete genome of Streptomyces rimosus ssp. rimosus R7 (=ATCC 10970).</title>
        <authorList>
            <person name="Beganovic S."/>
            <person name="Ruckert C."/>
            <person name="Busche T."/>
            <person name="Kalinowski J."/>
            <person name="Wittmann C."/>
        </authorList>
    </citation>
    <scope>NUCLEOTIDE SEQUENCE [LARGE SCALE GENOMIC DNA]</scope>
    <source>
        <strain evidence="2 3">R7</strain>
    </source>
</reference>
<proteinExistence type="predicted"/>
<dbReference type="SMART" id="SM00530">
    <property type="entry name" value="HTH_XRE"/>
    <property type="match status" value="1"/>
</dbReference>
<dbReference type="Gene3D" id="1.10.260.40">
    <property type="entry name" value="lambda repressor-like DNA-binding domains"/>
    <property type="match status" value="1"/>
</dbReference>
<name>A0ABY3ZC84_STRRM</name>